<keyword evidence="7" id="KW-1185">Reference proteome</keyword>
<comment type="caution">
    <text evidence="6">The sequence shown here is derived from an EMBL/GenBank/DDBJ whole genome shotgun (WGS) entry which is preliminary data.</text>
</comment>
<dbReference type="SUPFAM" id="SSF46689">
    <property type="entry name" value="Homeodomain-like"/>
    <property type="match status" value="1"/>
</dbReference>
<keyword evidence="2" id="KW-0238">DNA-binding</keyword>
<dbReference type="InterPro" id="IPR036388">
    <property type="entry name" value="WH-like_DNA-bd_sf"/>
</dbReference>
<dbReference type="Pfam" id="PF01380">
    <property type="entry name" value="SIS"/>
    <property type="match status" value="1"/>
</dbReference>
<sequence>MSGSVIIPLHSLQILKLCSDLDMRVKMGASPPLAAVPAPDRAPFADRVAESVSRLSPAEQRVARCLVEQKDAALLGSAAAIAALAGTSDATVVRTVRSLGFDGLSDLRQTLLADIIATPTPSARLRLTLEDAGDNSAQVLDHVIGMHEEALAAMKAPSFQASFSRSIDILFAGKRRHVFGIGPSGALADYASLQFNRIGLASTALSASGVALADRLLALGEGDAVLMIAYAPLYREIEIVIERARQLGNPIVLVSDSLGPFVAEHMAEVLPVPRGRADHLAMHSGTMVLIEAMIVGLAARDRAKAIASLESLGVLRGTIDKAWLKRGIGRSKI</sequence>
<feature type="domain" description="HTH rpiR-type" evidence="4">
    <location>
        <begin position="42"/>
        <end position="118"/>
    </location>
</feature>
<dbReference type="PANTHER" id="PTHR30514">
    <property type="entry name" value="GLUCOKINASE"/>
    <property type="match status" value="1"/>
</dbReference>
<organism evidence="6 7">
    <name type="scientific">Mesorhizobium shangrilense</name>
    <dbReference type="NCBI Taxonomy" id="460060"/>
    <lineage>
        <taxon>Bacteria</taxon>
        <taxon>Pseudomonadati</taxon>
        <taxon>Pseudomonadota</taxon>
        <taxon>Alphaproteobacteria</taxon>
        <taxon>Hyphomicrobiales</taxon>
        <taxon>Phyllobacteriaceae</taxon>
        <taxon>Mesorhizobium</taxon>
    </lineage>
</organism>
<evidence type="ECO:0000259" key="4">
    <source>
        <dbReference type="PROSITE" id="PS51071"/>
    </source>
</evidence>
<name>A0ABV2DMQ7_9HYPH</name>
<proteinExistence type="predicted"/>
<dbReference type="RefSeq" id="WP_354463100.1">
    <property type="nucleotide sequence ID" value="NZ_JBEWSZ010000002.1"/>
</dbReference>
<dbReference type="EMBL" id="JBEWSZ010000002">
    <property type="protein sequence ID" value="MET2831008.1"/>
    <property type="molecule type" value="Genomic_DNA"/>
</dbReference>
<dbReference type="InterPro" id="IPR001347">
    <property type="entry name" value="SIS_dom"/>
</dbReference>
<dbReference type="Pfam" id="PF01418">
    <property type="entry name" value="HTH_6"/>
    <property type="match status" value="1"/>
</dbReference>
<dbReference type="InterPro" id="IPR035472">
    <property type="entry name" value="RpiR-like_SIS"/>
</dbReference>
<evidence type="ECO:0000259" key="5">
    <source>
        <dbReference type="PROSITE" id="PS51464"/>
    </source>
</evidence>
<evidence type="ECO:0000256" key="1">
    <source>
        <dbReference type="ARBA" id="ARBA00023015"/>
    </source>
</evidence>
<evidence type="ECO:0000256" key="3">
    <source>
        <dbReference type="ARBA" id="ARBA00023163"/>
    </source>
</evidence>
<dbReference type="Gene3D" id="1.10.10.10">
    <property type="entry name" value="Winged helix-like DNA-binding domain superfamily/Winged helix DNA-binding domain"/>
    <property type="match status" value="1"/>
</dbReference>
<dbReference type="InterPro" id="IPR047640">
    <property type="entry name" value="RpiR-like"/>
</dbReference>
<keyword evidence="1" id="KW-0805">Transcription regulation</keyword>
<gene>
    <name evidence="6" type="ORF">ABVQ20_28895</name>
</gene>
<feature type="domain" description="SIS" evidence="5">
    <location>
        <begin position="166"/>
        <end position="304"/>
    </location>
</feature>
<evidence type="ECO:0000313" key="6">
    <source>
        <dbReference type="EMBL" id="MET2831008.1"/>
    </source>
</evidence>
<protein>
    <submittedName>
        <fullName evidence="6">MurR/RpiR family transcriptional regulator</fullName>
    </submittedName>
</protein>
<dbReference type="SUPFAM" id="SSF53697">
    <property type="entry name" value="SIS domain"/>
    <property type="match status" value="1"/>
</dbReference>
<dbReference type="PROSITE" id="PS51071">
    <property type="entry name" value="HTH_RPIR"/>
    <property type="match status" value="1"/>
</dbReference>
<accession>A0ABV2DMQ7</accession>
<dbReference type="Gene3D" id="3.40.50.10490">
    <property type="entry name" value="Glucose-6-phosphate isomerase like protein, domain 1"/>
    <property type="match status" value="1"/>
</dbReference>
<reference evidence="6 7" key="1">
    <citation type="submission" date="2024-06" db="EMBL/GenBank/DDBJ databases">
        <authorList>
            <person name="Kim D.-U."/>
        </authorList>
    </citation>
    <scope>NUCLEOTIDE SEQUENCE [LARGE SCALE GENOMIC DNA]</scope>
    <source>
        <strain evidence="6 7">KACC15460</strain>
    </source>
</reference>
<dbReference type="PROSITE" id="PS51464">
    <property type="entry name" value="SIS"/>
    <property type="match status" value="1"/>
</dbReference>
<dbReference type="Proteomes" id="UP001548832">
    <property type="component" value="Unassembled WGS sequence"/>
</dbReference>
<dbReference type="InterPro" id="IPR046348">
    <property type="entry name" value="SIS_dom_sf"/>
</dbReference>
<dbReference type="InterPro" id="IPR000281">
    <property type="entry name" value="HTH_RpiR"/>
</dbReference>
<dbReference type="InterPro" id="IPR009057">
    <property type="entry name" value="Homeodomain-like_sf"/>
</dbReference>
<dbReference type="CDD" id="cd05013">
    <property type="entry name" value="SIS_RpiR"/>
    <property type="match status" value="1"/>
</dbReference>
<evidence type="ECO:0000313" key="7">
    <source>
        <dbReference type="Proteomes" id="UP001548832"/>
    </source>
</evidence>
<dbReference type="PANTHER" id="PTHR30514:SF18">
    <property type="entry name" value="RPIR-FAMILY TRANSCRIPTIONAL REGULATOR"/>
    <property type="match status" value="1"/>
</dbReference>
<evidence type="ECO:0000256" key="2">
    <source>
        <dbReference type="ARBA" id="ARBA00023125"/>
    </source>
</evidence>
<keyword evidence="3" id="KW-0804">Transcription</keyword>